<dbReference type="Proteomes" id="UP000887116">
    <property type="component" value="Unassembled WGS sequence"/>
</dbReference>
<dbReference type="InterPro" id="IPR000253">
    <property type="entry name" value="FHA_dom"/>
</dbReference>
<keyword evidence="3" id="KW-0547">Nucleotide-binding</keyword>
<organism evidence="3 4">
    <name type="scientific">Trichonephila clavata</name>
    <name type="common">Joro spider</name>
    <name type="synonym">Nephila clavata</name>
    <dbReference type="NCBI Taxonomy" id="2740835"/>
    <lineage>
        <taxon>Eukaryota</taxon>
        <taxon>Metazoa</taxon>
        <taxon>Ecdysozoa</taxon>
        <taxon>Arthropoda</taxon>
        <taxon>Chelicerata</taxon>
        <taxon>Arachnida</taxon>
        <taxon>Araneae</taxon>
        <taxon>Araneomorphae</taxon>
        <taxon>Entelegynae</taxon>
        <taxon>Araneoidea</taxon>
        <taxon>Nephilidae</taxon>
        <taxon>Trichonephila</taxon>
    </lineage>
</organism>
<feature type="compositionally biased region" description="Basic and acidic residues" evidence="1">
    <location>
        <begin position="439"/>
        <end position="456"/>
    </location>
</feature>
<comment type="caution">
    <text evidence="3">The sequence shown here is derived from an EMBL/GenBank/DDBJ whole genome shotgun (WGS) entry which is preliminary data.</text>
</comment>
<gene>
    <name evidence="3" type="primary">SETX_3</name>
    <name evidence="3" type="ORF">TNCT_323401</name>
</gene>
<dbReference type="SUPFAM" id="SSF49879">
    <property type="entry name" value="SMAD/FHA domain"/>
    <property type="match status" value="1"/>
</dbReference>
<name>A0A8X6KFC9_TRICU</name>
<reference evidence="3" key="1">
    <citation type="submission" date="2020-07" db="EMBL/GenBank/DDBJ databases">
        <title>Multicomponent nature underlies the extraordinary mechanical properties of spider dragline silk.</title>
        <authorList>
            <person name="Kono N."/>
            <person name="Nakamura H."/>
            <person name="Mori M."/>
            <person name="Yoshida Y."/>
            <person name="Ohtoshi R."/>
            <person name="Malay A.D."/>
            <person name="Moran D.A.P."/>
            <person name="Tomita M."/>
            <person name="Numata K."/>
            <person name="Arakawa K."/>
        </authorList>
    </citation>
    <scope>NUCLEOTIDE SEQUENCE</scope>
</reference>
<dbReference type="AlphaFoldDB" id="A0A8X6KFC9"/>
<dbReference type="Pfam" id="PF00498">
    <property type="entry name" value="FHA"/>
    <property type="match status" value="1"/>
</dbReference>
<protein>
    <submittedName>
        <fullName evidence="3">Putative helicase senataxin</fullName>
    </submittedName>
</protein>
<keyword evidence="3" id="KW-0067">ATP-binding</keyword>
<dbReference type="EMBL" id="BMAO01001279">
    <property type="protein sequence ID" value="GFQ72096.1"/>
    <property type="molecule type" value="Genomic_DNA"/>
</dbReference>
<feature type="compositionally biased region" description="Basic residues" evidence="1">
    <location>
        <begin position="457"/>
        <end position="473"/>
    </location>
</feature>
<accession>A0A8X6KFC9</accession>
<feature type="region of interest" description="Disordered" evidence="1">
    <location>
        <begin position="410"/>
        <end position="473"/>
    </location>
</feature>
<proteinExistence type="predicted"/>
<dbReference type="InterPro" id="IPR008984">
    <property type="entry name" value="SMAD_FHA_dom_sf"/>
</dbReference>
<evidence type="ECO:0000259" key="2">
    <source>
        <dbReference type="Pfam" id="PF00498"/>
    </source>
</evidence>
<evidence type="ECO:0000313" key="4">
    <source>
        <dbReference type="Proteomes" id="UP000887116"/>
    </source>
</evidence>
<dbReference type="GO" id="GO:0004386">
    <property type="term" value="F:helicase activity"/>
    <property type="evidence" value="ECO:0007669"/>
    <property type="project" value="UniProtKB-KW"/>
</dbReference>
<dbReference type="Gene3D" id="2.60.200.20">
    <property type="match status" value="1"/>
</dbReference>
<keyword evidence="4" id="KW-1185">Reference proteome</keyword>
<keyword evidence="3" id="KW-0347">Helicase</keyword>
<evidence type="ECO:0000256" key="1">
    <source>
        <dbReference type="SAM" id="MobiDB-lite"/>
    </source>
</evidence>
<dbReference type="CDD" id="cd00060">
    <property type="entry name" value="FHA"/>
    <property type="match status" value="1"/>
</dbReference>
<dbReference type="OrthoDB" id="10634398at2759"/>
<keyword evidence="3" id="KW-0378">Hydrolase</keyword>
<evidence type="ECO:0000313" key="3">
    <source>
        <dbReference type="EMBL" id="GFQ72096.1"/>
    </source>
</evidence>
<feature type="domain" description="FHA" evidence="2">
    <location>
        <begin position="33"/>
        <end position="90"/>
    </location>
</feature>
<sequence length="826" mass="93684">MEYFLRQIEKGNSNPLNIILNSNQHLIGSDSFPILKQYPEVLPRHAQFNRRANKWYVKCLQKSGKIYLNGCFLHPNRMYEVKIGDHVEFGDANLKSKRFLCSLSVKPIDTIDLLTDDLPNFKKEQGDHGSVTIKTETTDGHSVLGATHIGINRTLSSLNNTSVKQEGKDILSFMKPDGSSKSKAQDPKIWILDNTKASYSETEEVITISDDEAYLDFNSEVVTIELSDDDDDWNSPEFCKSSTSNKSVNKENSFINEINLSSKNLSELDQNLREDVEISDFNKHVESDILVHQRQLRQNDKLYPTSESATSNSKITNLTTENLEFVNNHDHTTNSFEDHLSNSSVSSHDEIIIPFSKKNNSVNMSDKSKEFGTSNEIASTFSDKNELNIKNIKSETQPIGRTLYTEPKRIVHRPKRMRGREEWFKEQNVPVPSPSSSKELPKDKSSSKYSKKDKQGTKRTKRKQIYKKGKVSHTSKKWSDSMVIGALTKESPLASFKIPKKLPSDKPPALAVNKEISKPTKTNQTSSLNKKIPSITRKPDKYASRSAFLITEMSTKEKNSVSRKLIPSPSIQATNVNNSNNVKHNLPFDVNTKKIIKKPVANVRSLNVNDSNTKVPSVISNSDQMEGEPCTQKYVKTRDNLHFNTNTTCNDTLSGMSEKVPVADSSLPGNKNSPLNQELLFSNKSEQLCDKNTSLMPLKTNFKPNKNGESLLNHQISKINPITDNKDKKSNNLIVSATFSDVMTEASNKRFEYKEVTSIIKRVVEWKDKWLKEQQTMSKPHQSSLMEFGLYLSISIPLITMFHHFLKCFCWNYGKSISKFKTNLER</sequence>